<dbReference type="Gene3D" id="3.40.50.450">
    <property type="match status" value="1"/>
</dbReference>
<dbReference type="GO" id="GO:0008714">
    <property type="term" value="F:AMP nucleosidase activity"/>
    <property type="evidence" value="ECO:0007669"/>
    <property type="project" value="UniProtKB-EC"/>
</dbReference>
<dbReference type="InterPro" id="IPR005269">
    <property type="entry name" value="LOG"/>
</dbReference>
<dbReference type="GO" id="GO:0005829">
    <property type="term" value="C:cytosol"/>
    <property type="evidence" value="ECO:0007669"/>
    <property type="project" value="TreeGrafter"/>
</dbReference>
<dbReference type="PANTHER" id="PTHR31223:SF70">
    <property type="entry name" value="LOG FAMILY PROTEIN YJL055W"/>
    <property type="match status" value="1"/>
</dbReference>
<comment type="catalytic activity">
    <reaction evidence="1">
        <text>AMP + H2O = D-ribose 5-phosphate + adenine</text>
        <dbReference type="Rhea" id="RHEA:20129"/>
        <dbReference type="ChEBI" id="CHEBI:15377"/>
        <dbReference type="ChEBI" id="CHEBI:16708"/>
        <dbReference type="ChEBI" id="CHEBI:78346"/>
        <dbReference type="ChEBI" id="CHEBI:456215"/>
        <dbReference type="EC" id="3.2.2.4"/>
    </reaction>
</comment>
<gene>
    <name evidence="4" type="ORF">DOO78_00035</name>
</gene>
<dbReference type="GO" id="GO:0009691">
    <property type="term" value="P:cytokinin biosynthetic process"/>
    <property type="evidence" value="ECO:0007669"/>
    <property type="project" value="UniProtKB-UniRule"/>
</dbReference>
<evidence type="ECO:0000256" key="2">
    <source>
        <dbReference type="ARBA" id="ARBA00006763"/>
    </source>
</evidence>
<dbReference type="EC" id="3.2.2.n1" evidence="3"/>
<name>A0A327MD24_9PROT</name>
<reference evidence="5" key="1">
    <citation type="submission" date="2018-06" db="EMBL/GenBank/DDBJ databases">
        <authorList>
            <person name="Khan S.A."/>
        </authorList>
    </citation>
    <scope>NUCLEOTIDE SEQUENCE [LARGE SCALE GENOMIC DNA]</scope>
    <source>
        <strain evidence="5">DB-1506</strain>
    </source>
</reference>
<evidence type="ECO:0000313" key="4">
    <source>
        <dbReference type="EMBL" id="RAI60567.1"/>
    </source>
</evidence>
<organism evidence="4 5">
    <name type="scientific">Roseicella frigidaeris</name>
    <dbReference type="NCBI Taxonomy" id="2230885"/>
    <lineage>
        <taxon>Bacteria</taxon>
        <taxon>Pseudomonadati</taxon>
        <taxon>Pseudomonadota</taxon>
        <taxon>Alphaproteobacteria</taxon>
        <taxon>Acetobacterales</taxon>
        <taxon>Roseomonadaceae</taxon>
        <taxon>Roseicella</taxon>
    </lineage>
</organism>
<comment type="similarity">
    <text evidence="2 3">Belongs to the LOG family.</text>
</comment>
<dbReference type="SUPFAM" id="SSF102405">
    <property type="entry name" value="MCP/YpsA-like"/>
    <property type="match status" value="1"/>
</dbReference>
<dbReference type="PANTHER" id="PTHR31223">
    <property type="entry name" value="LOG FAMILY PROTEIN YJL055W"/>
    <property type="match status" value="1"/>
</dbReference>
<keyword evidence="3" id="KW-0378">Hydrolase</keyword>
<dbReference type="OrthoDB" id="9801098at2"/>
<keyword evidence="5" id="KW-1185">Reference proteome</keyword>
<proteinExistence type="inferred from homology"/>
<evidence type="ECO:0000313" key="5">
    <source>
        <dbReference type="Proteomes" id="UP000249065"/>
    </source>
</evidence>
<dbReference type="Proteomes" id="UP000249065">
    <property type="component" value="Unassembled WGS sequence"/>
</dbReference>
<dbReference type="AlphaFoldDB" id="A0A327MD24"/>
<dbReference type="Pfam" id="PF03641">
    <property type="entry name" value="Lysine_decarbox"/>
    <property type="match status" value="1"/>
</dbReference>
<accession>A0A327MD24</accession>
<dbReference type="EMBL" id="QLIX01000001">
    <property type="protein sequence ID" value="RAI60567.1"/>
    <property type="molecule type" value="Genomic_DNA"/>
</dbReference>
<protein>
    <recommendedName>
        <fullName evidence="3">Cytokinin riboside 5'-monophosphate phosphoribohydrolase</fullName>
        <ecNumber evidence="3">3.2.2.n1</ecNumber>
    </recommendedName>
</protein>
<comment type="caution">
    <text evidence="4">The sequence shown here is derived from an EMBL/GenBank/DDBJ whole genome shotgun (WGS) entry which is preliminary data.</text>
</comment>
<dbReference type="NCBIfam" id="TIGR00730">
    <property type="entry name" value="Rossman fold protein, TIGR00730 family"/>
    <property type="match status" value="1"/>
</dbReference>
<dbReference type="InterPro" id="IPR031100">
    <property type="entry name" value="LOG_fam"/>
</dbReference>
<keyword evidence="3" id="KW-0203">Cytokinin biosynthesis</keyword>
<evidence type="ECO:0000256" key="1">
    <source>
        <dbReference type="ARBA" id="ARBA00000274"/>
    </source>
</evidence>
<dbReference type="RefSeq" id="WP_111467699.1">
    <property type="nucleotide sequence ID" value="NZ_QLIX01000001.1"/>
</dbReference>
<evidence type="ECO:0000256" key="3">
    <source>
        <dbReference type="RuleBase" id="RU363015"/>
    </source>
</evidence>
<sequence length="195" mass="20436">MPQHIRSVAVFCGTRAGTNPAHLEAASQLGAGLAAAGMTLVYGGGGVGLMGAVAQGTLRAGGQVHGVIPEFLTRVERPCANLTQFEVTSSMHTRKTRMFELADAFITLSGGLGTLDETVEIITWRQLGLHDKPVIILDINGWAQPFLALVESLIAQGFVDPSNRSLYAVAPDVPAALDLLRTAPLPETAAPAARL</sequence>